<name>G8R2G5_OWEHD</name>
<feature type="transmembrane region" description="Helical" evidence="6">
    <location>
        <begin position="126"/>
        <end position="146"/>
    </location>
</feature>
<evidence type="ECO:0000256" key="5">
    <source>
        <dbReference type="PROSITE-ProRule" id="PRU00339"/>
    </source>
</evidence>
<feature type="transmembrane region" description="Helical" evidence="6">
    <location>
        <begin position="242"/>
        <end position="263"/>
    </location>
</feature>
<keyword evidence="4 6" id="KW-0472">Membrane</keyword>
<dbReference type="Pfam" id="PF04932">
    <property type="entry name" value="Wzy_C"/>
    <property type="match status" value="1"/>
</dbReference>
<feature type="transmembrane region" description="Helical" evidence="6">
    <location>
        <begin position="371"/>
        <end position="390"/>
    </location>
</feature>
<dbReference type="GO" id="GO:0016874">
    <property type="term" value="F:ligase activity"/>
    <property type="evidence" value="ECO:0007669"/>
    <property type="project" value="UniProtKB-KW"/>
</dbReference>
<organism evidence="8 9">
    <name type="scientific">Owenweeksia hongkongensis (strain DSM 17368 / CIP 108786 / JCM 12287 / NRRL B-23963 / UST20020801)</name>
    <dbReference type="NCBI Taxonomy" id="926562"/>
    <lineage>
        <taxon>Bacteria</taxon>
        <taxon>Pseudomonadati</taxon>
        <taxon>Bacteroidota</taxon>
        <taxon>Flavobacteriia</taxon>
        <taxon>Flavobacteriales</taxon>
        <taxon>Owenweeksiaceae</taxon>
        <taxon>Owenweeksia</taxon>
    </lineage>
</organism>
<dbReference type="HOGENOM" id="CLU_427495_0_0_10"/>
<dbReference type="InterPro" id="IPR019734">
    <property type="entry name" value="TPR_rpt"/>
</dbReference>
<accession>G8R2G5</accession>
<feature type="transmembrane region" description="Helical" evidence="6">
    <location>
        <begin position="9"/>
        <end position="29"/>
    </location>
</feature>
<evidence type="ECO:0000313" key="8">
    <source>
        <dbReference type="EMBL" id="AEV33977.1"/>
    </source>
</evidence>
<feature type="repeat" description="TPR" evidence="5">
    <location>
        <begin position="522"/>
        <end position="555"/>
    </location>
</feature>
<feature type="transmembrane region" description="Helical" evidence="6">
    <location>
        <begin position="339"/>
        <end position="359"/>
    </location>
</feature>
<keyword evidence="3 6" id="KW-1133">Transmembrane helix</keyword>
<evidence type="ECO:0000256" key="3">
    <source>
        <dbReference type="ARBA" id="ARBA00022989"/>
    </source>
</evidence>
<dbReference type="eggNOG" id="COG0457">
    <property type="taxonomic scope" value="Bacteria"/>
</dbReference>
<keyword evidence="8" id="KW-0436">Ligase</keyword>
<feature type="transmembrane region" description="Helical" evidence="6">
    <location>
        <begin position="66"/>
        <end position="86"/>
    </location>
</feature>
<proteinExistence type="predicted"/>
<sequence length="640" mass="71006">MAQAKQKNNILSTITMLLFALMPLVYVKTLVDKTLIPHQLFGSVGLVLLILAMLANKSISKAKVGWMLLSFVGFLVINMIAVSAAINPVESWATISRYMLSFGVLTALTVLFQAKKLNPESLIKGVVIFGTIAGVITLFEILKALGSGDFISNIYVVSGTFSHKNLLSSVIMLCLPFAIMGAVILEKGWKSLSLFLTFLLIAEVFVLRTRGVWLAVFISAFAFLLMFFTLRKRQSLDVKFPIKQIGLAAGMAVVLLIALFSAAKVSSSVSDTTNLENRFVFWNNSLEMLKENPVLGVGPGNWKINFPKYGLQGLENSVLQGITHVQRPHNDYLWVLTEAGPLALIFYVGIFALAFLQLAKSFKQPLNKKDLTIDISVGFGLMAYLVFSLTDFPLERTSHGLLVVAMLALVFRNVQLDQVKGSNVSARALMVIILGLGVFSTTVCAYRWQGEKASVKVLDANSQRNAQRMIPAAEEALNPYYNMDNFANPIRYYSSLGKLVLKDINGAMQDGLEAVDVAPYNIIALNQLGNVYKAQKQTDLALETYDKATEISPVMEAARMSSAEIYLDKGDYISAYGEMKYMFRNTKGPRYQKIMEAILPALVGNFEEHGEYNSLVQYLRSKNPKTPAQMLAFYREWKKH</sequence>
<dbReference type="InterPro" id="IPR007016">
    <property type="entry name" value="O-antigen_ligase-rel_domated"/>
</dbReference>
<feature type="transmembrane region" description="Helical" evidence="6">
    <location>
        <begin position="396"/>
        <end position="414"/>
    </location>
</feature>
<dbReference type="STRING" id="926562.Oweho_3022"/>
<feature type="domain" description="O-antigen ligase-related" evidence="7">
    <location>
        <begin position="196"/>
        <end position="348"/>
    </location>
</feature>
<dbReference type="PROSITE" id="PS50005">
    <property type="entry name" value="TPR"/>
    <property type="match status" value="1"/>
</dbReference>
<dbReference type="KEGG" id="oho:Oweho_3022"/>
<evidence type="ECO:0000256" key="4">
    <source>
        <dbReference type="ARBA" id="ARBA00023136"/>
    </source>
</evidence>
<reference evidence="8 9" key="1">
    <citation type="journal article" date="2012" name="Stand. Genomic Sci.">
        <title>Genome sequence of the orange-pigmented seawater bacterium Owenweeksia hongkongensis type strain (UST20020801(T)).</title>
        <authorList>
            <person name="Riedel T."/>
            <person name="Held B."/>
            <person name="Nolan M."/>
            <person name="Lucas S."/>
            <person name="Lapidus A."/>
            <person name="Tice H."/>
            <person name="Del Rio T.G."/>
            <person name="Cheng J.F."/>
            <person name="Han C."/>
            <person name="Tapia R."/>
            <person name="Goodwin L.A."/>
            <person name="Pitluck S."/>
            <person name="Liolios K."/>
            <person name="Mavromatis K."/>
            <person name="Pagani I."/>
            <person name="Ivanova N."/>
            <person name="Mikhailova N."/>
            <person name="Pati A."/>
            <person name="Chen A."/>
            <person name="Palaniappan K."/>
            <person name="Rohde M."/>
            <person name="Tindall B.J."/>
            <person name="Detter J.C."/>
            <person name="Goker M."/>
            <person name="Woyke T."/>
            <person name="Bristow J."/>
            <person name="Eisen J.A."/>
            <person name="Markowitz V."/>
            <person name="Hugenholtz P."/>
            <person name="Klenk H.P."/>
            <person name="Kyrpides N.C."/>
        </authorList>
    </citation>
    <scope>NUCLEOTIDE SEQUENCE</scope>
    <source>
        <strain evidence="9">DSM 17368 / JCM 12287 / NRRL B-23963</strain>
    </source>
</reference>
<dbReference type="eggNOG" id="COG3307">
    <property type="taxonomic scope" value="Bacteria"/>
</dbReference>
<dbReference type="PATRIC" id="fig|926562.3.peg.3040"/>
<dbReference type="InterPro" id="IPR011990">
    <property type="entry name" value="TPR-like_helical_dom_sf"/>
</dbReference>
<keyword evidence="9" id="KW-1185">Reference proteome</keyword>
<protein>
    <submittedName>
        <fullName evidence="8">Lipid A core-O-antigen ligase-like enyme</fullName>
    </submittedName>
</protein>
<feature type="transmembrane region" description="Helical" evidence="6">
    <location>
        <begin position="166"/>
        <end position="185"/>
    </location>
</feature>
<evidence type="ECO:0000256" key="1">
    <source>
        <dbReference type="ARBA" id="ARBA00004141"/>
    </source>
</evidence>
<keyword evidence="5" id="KW-0802">TPR repeat</keyword>
<feature type="transmembrane region" description="Helical" evidence="6">
    <location>
        <begin position="213"/>
        <end position="230"/>
    </location>
</feature>
<feature type="transmembrane region" description="Helical" evidence="6">
    <location>
        <begin position="35"/>
        <end position="54"/>
    </location>
</feature>
<evidence type="ECO:0000256" key="2">
    <source>
        <dbReference type="ARBA" id="ARBA00022692"/>
    </source>
</evidence>
<keyword evidence="2 6" id="KW-0812">Transmembrane</keyword>
<dbReference type="PANTHER" id="PTHR37422">
    <property type="entry name" value="TEICHURONIC ACID BIOSYNTHESIS PROTEIN TUAE"/>
    <property type="match status" value="1"/>
</dbReference>
<dbReference type="SUPFAM" id="SSF48452">
    <property type="entry name" value="TPR-like"/>
    <property type="match status" value="1"/>
</dbReference>
<dbReference type="SMART" id="SM00028">
    <property type="entry name" value="TPR"/>
    <property type="match status" value="1"/>
</dbReference>
<dbReference type="InterPro" id="IPR051533">
    <property type="entry name" value="WaaL-like"/>
</dbReference>
<dbReference type="PANTHER" id="PTHR37422:SF23">
    <property type="entry name" value="TEICHURONIC ACID BIOSYNTHESIS PROTEIN TUAE"/>
    <property type="match status" value="1"/>
</dbReference>
<dbReference type="RefSeq" id="WP_014203324.1">
    <property type="nucleotide sequence ID" value="NC_016599.1"/>
</dbReference>
<dbReference type="AlphaFoldDB" id="G8R2G5"/>
<dbReference type="Gene3D" id="1.25.40.10">
    <property type="entry name" value="Tetratricopeptide repeat domain"/>
    <property type="match status" value="1"/>
</dbReference>
<feature type="transmembrane region" description="Helical" evidence="6">
    <location>
        <begin position="426"/>
        <end position="448"/>
    </location>
</feature>
<evidence type="ECO:0000313" key="9">
    <source>
        <dbReference type="Proteomes" id="UP000005631"/>
    </source>
</evidence>
<dbReference type="EMBL" id="CP003156">
    <property type="protein sequence ID" value="AEV33977.1"/>
    <property type="molecule type" value="Genomic_DNA"/>
</dbReference>
<dbReference type="Proteomes" id="UP000005631">
    <property type="component" value="Chromosome"/>
</dbReference>
<evidence type="ECO:0000259" key="7">
    <source>
        <dbReference type="Pfam" id="PF04932"/>
    </source>
</evidence>
<feature type="transmembrane region" description="Helical" evidence="6">
    <location>
        <begin position="98"/>
        <end position="114"/>
    </location>
</feature>
<comment type="subcellular location">
    <subcellularLocation>
        <location evidence="1">Membrane</location>
        <topology evidence="1">Multi-pass membrane protein</topology>
    </subcellularLocation>
</comment>
<evidence type="ECO:0000256" key="6">
    <source>
        <dbReference type="SAM" id="Phobius"/>
    </source>
</evidence>
<gene>
    <name evidence="8" type="ordered locus">Oweho_3022</name>
</gene>
<dbReference type="OrthoDB" id="665122at2"/>
<dbReference type="GO" id="GO:0016020">
    <property type="term" value="C:membrane"/>
    <property type="evidence" value="ECO:0007669"/>
    <property type="project" value="UniProtKB-SubCell"/>
</dbReference>